<accession>A0A1H1VGX5</accession>
<dbReference type="NCBIfam" id="NF047389">
    <property type="entry name" value="ATPase_Sll1717"/>
    <property type="match status" value="1"/>
</dbReference>
<sequence length="518" mass="57121">MIYSSFIATAGFISDPFASTDSDREERLSEYFVPPPYFASVMGDPSDPEASIVFSPRGTGKSALRRMVEEGASNPTTPYLALTYMDFEWAAGQTPTVEDHQLAVARLLTLAILTELDAEPNGADLYLDEHDKNVLKTAASALLTSLTTSQYRDAMSAVKTLHDKASEAWHKYGGVVATVVGALMAKAGIEGSTIDRDLVSTPASLAAGARDLLTDLLAISKKLFWRSVYVLVDRVDETSATANSPQAAFDIVSKLLISLPTIQQTGVGFKFFLWDQTERFFMEAGGRPDRVMIHRLRWSVEELTEMLSRRLRAHSEKRIGSLNDLLSSEAGLDAHLLICHVAHGSPRDMIRIAKQVIAEATKSQVGEARISRDNVMIGIGEFSKQRVDELYPRFSAEFSRVPNANFTTPQLANDVFRITTQAMRQKILQWVEVGAVRKVAEQPTGENRPLHVYAFSDPRILLRGFHASTIELNLDNYLLECEHCRLIAIGSDAAFTCAECGSDVVLKDARSLLEIVSI</sequence>
<evidence type="ECO:0000313" key="2">
    <source>
        <dbReference type="Proteomes" id="UP000181956"/>
    </source>
</evidence>
<proteinExistence type="predicted"/>
<organism evidence="1 2">
    <name type="scientific">Microterricola viridarii</name>
    <dbReference type="NCBI Taxonomy" id="412690"/>
    <lineage>
        <taxon>Bacteria</taxon>
        <taxon>Bacillati</taxon>
        <taxon>Actinomycetota</taxon>
        <taxon>Actinomycetes</taxon>
        <taxon>Micrococcales</taxon>
        <taxon>Microbacteriaceae</taxon>
        <taxon>Microterricola</taxon>
    </lineage>
</organism>
<dbReference type="EMBL" id="LT629742">
    <property type="protein sequence ID" value="SDS83992.1"/>
    <property type="molecule type" value="Genomic_DNA"/>
</dbReference>
<dbReference type="Proteomes" id="UP000181956">
    <property type="component" value="Chromosome I"/>
</dbReference>
<dbReference type="OrthoDB" id="1393139at2"/>
<dbReference type="InterPro" id="IPR059206">
    <property type="entry name" value="Sll1717-like"/>
</dbReference>
<dbReference type="RefSeq" id="WP_156786328.1">
    <property type="nucleotide sequence ID" value="NZ_LT629742.1"/>
</dbReference>
<evidence type="ECO:0000313" key="1">
    <source>
        <dbReference type="EMBL" id="SDS83992.1"/>
    </source>
</evidence>
<gene>
    <name evidence="1" type="ORF">SAMN04489834_2261</name>
</gene>
<reference evidence="2" key="1">
    <citation type="submission" date="2016-10" db="EMBL/GenBank/DDBJ databases">
        <authorList>
            <person name="Varghese N."/>
            <person name="Submissions S."/>
        </authorList>
    </citation>
    <scope>NUCLEOTIDE SEQUENCE [LARGE SCALE GENOMIC DNA]</scope>
    <source>
        <strain evidence="2">DSM 21772</strain>
    </source>
</reference>
<protein>
    <submittedName>
        <fullName evidence="1">Uncharacterized protein</fullName>
    </submittedName>
</protein>
<name>A0A1H1VGX5_9MICO</name>
<dbReference type="AlphaFoldDB" id="A0A1H1VGX5"/>
<keyword evidence="2" id="KW-1185">Reference proteome</keyword>